<evidence type="ECO:0000259" key="5">
    <source>
        <dbReference type="PROSITE" id="PS50893"/>
    </source>
</evidence>
<evidence type="ECO:0000313" key="6">
    <source>
        <dbReference type="EMBL" id="MFE8696792.1"/>
    </source>
</evidence>
<dbReference type="GO" id="GO:0005524">
    <property type="term" value="F:ATP binding"/>
    <property type="evidence" value="ECO:0007669"/>
    <property type="project" value="UniProtKB-KW"/>
</dbReference>
<proteinExistence type="inferred from homology"/>
<protein>
    <submittedName>
        <fullName evidence="6">ABC transporter ATP-binding protein</fullName>
    </submittedName>
</protein>
<dbReference type="SUPFAM" id="SSF52540">
    <property type="entry name" value="P-loop containing nucleoside triphosphate hydrolases"/>
    <property type="match status" value="1"/>
</dbReference>
<keyword evidence="3" id="KW-0547">Nucleotide-binding</keyword>
<evidence type="ECO:0000256" key="3">
    <source>
        <dbReference type="ARBA" id="ARBA00022741"/>
    </source>
</evidence>
<accession>A0ABW6JY12</accession>
<dbReference type="Gene3D" id="3.40.50.300">
    <property type="entry name" value="P-loop containing nucleotide triphosphate hydrolases"/>
    <property type="match status" value="1"/>
</dbReference>
<dbReference type="PROSITE" id="PS50893">
    <property type="entry name" value="ABC_TRANSPORTER_2"/>
    <property type="match status" value="1"/>
</dbReference>
<evidence type="ECO:0000256" key="2">
    <source>
        <dbReference type="ARBA" id="ARBA00022448"/>
    </source>
</evidence>
<feature type="domain" description="ABC transporter" evidence="5">
    <location>
        <begin position="5"/>
        <end position="233"/>
    </location>
</feature>
<dbReference type="Pfam" id="PF00005">
    <property type="entry name" value="ABC_tran"/>
    <property type="match status" value="1"/>
</dbReference>
<evidence type="ECO:0000256" key="1">
    <source>
        <dbReference type="ARBA" id="ARBA00005417"/>
    </source>
</evidence>
<evidence type="ECO:0000313" key="7">
    <source>
        <dbReference type="Proteomes" id="UP001601058"/>
    </source>
</evidence>
<keyword evidence="4 6" id="KW-0067">ATP-binding</keyword>
<gene>
    <name evidence="6" type="ORF">ACFYKT_10640</name>
</gene>
<dbReference type="InterPro" id="IPR003593">
    <property type="entry name" value="AAA+_ATPase"/>
</dbReference>
<dbReference type="EMBL" id="JBIACJ010000005">
    <property type="protein sequence ID" value="MFE8696792.1"/>
    <property type="molecule type" value="Genomic_DNA"/>
</dbReference>
<organism evidence="6 7">
    <name type="scientific">Cytobacillus mangrovibacter</name>
    <dbReference type="NCBI Taxonomy" id="3299024"/>
    <lineage>
        <taxon>Bacteria</taxon>
        <taxon>Bacillati</taxon>
        <taxon>Bacillota</taxon>
        <taxon>Bacilli</taxon>
        <taxon>Bacillales</taxon>
        <taxon>Bacillaceae</taxon>
        <taxon>Cytobacillus</taxon>
    </lineage>
</organism>
<comment type="similarity">
    <text evidence="1">Belongs to the ABC transporter superfamily.</text>
</comment>
<dbReference type="PANTHER" id="PTHR43335:SF4">
    <property type="entry name" value="ABC TRANSPORTER, ATP-BINDING PROTEIN"/>
    <property type="match status" value="1"/>
</dbReference>
<dbReference type="PANTHER" id="PTHR43335">
    <property type="entry name" value="ABC TRANSPORTER, ATP-BINDING PROTEIN"/>
    <property type="match status" value="1"/>
</dbReference>
<dbReference type="SMART" id="SM00382">
    <property type="entry name" value="AAA"/>
    <property type="match status" value="1"/>
</dbReference>
<dbReference type="Proteomes" id="UP001601058">
    <property type="component" value="Unassembled WGS sequence"/>
</dbReference>
<dbReference type="InterPro" id="IPR017871">
    <property type="entry name" value="ABC_transporter-like_CS"/>
</dbReference>
<dbReference type="InterPro" id="IPR003439">
    <property type="entry name" value="ABC_transporter-like_ATP-bd"/>
</dbReference>
<reference evidence="6 7" key="1">
    <citation type="submission" date="2024-08" db="EMBL/GenBank/DDBJ databases">
        <title>Two novel Cytobacillus novel species.</title>
        <authorList>
            <person name="Liu G."/>
        </authorList>
    </citation>
    <scope>NUCLEOTIDE SEQUENCE [LARGE SCALE GENOMIC DNA]</scope>
    <source>
        <strain evidence="6 7">FJAT-53684</strain>
    </source>
</reference>
<dbReference type="PROSITE" id="PS00211">
    <property type="entry name" value="ABC_TRANSPORTER_1"/>
    <property type="match status" value="1"/>
</dbReference>
<evidence type="ECO:0000256" key="4">
    <source>
        <dbReference type="ARBA" id="ARBA00022840"/>
    </source>
</evidence>
<sequence>MKEIIRTEELTKVFGKHYAVDHVNLSIKKGEIYGFLGLNGAGKTTTIRMLLGMISPTKGSSFLDGKKVSAGNTAIWNEVGYMVEAPHSYPELTVEENLEIVRKLRGMKDRSAVSRIIKMLKLEIYTHKKAKHLSLGNAQRLGIAKAMIHQPKILILDEPTNGLDPAGIIEIRKLLQDLARNEAVTILISSHQLDEISKVATNIGIINNGKLVKEINSSQLENQLRKTLLLDGKRKTEMISILTQSGYQVTTFSEENEDVLEIRNMDAIQHPDKIATLLVEAGHPPTLLKIEKEDLETYFLRIINNGGGVK</sequence>
<keyword evidence="7" id="KW-1185">Reference proteome</keyword>
<comment type="caution">
    <text evidence="6">The sequence shown here is derived from an EMBL/GenBank/DDBJ whole genome shotgun (WGS) entry which is preliminary data.</text>
</comment>
<dbReference type="RefSeq" id="WP_389219283.1">
    <property type="nucleotide sequence ID" value="NZ_JBIACJ010000005.1"/>
</dbReference>
<keyword evidence="2" id="KW-0813">Transport</keyword>
<name>A0ABW6JY12_9BACI</name>
<dbReference type="InterPro" id="IPR027417">
    <property type="entry name" value="P-loop_NTPase"/>
</dbReference>